<accession>A0A0L0S5X3</accession>
<feature type="compositionally biased region" description="Pro residues" evidence="1">
    <location>
        <begin position="339"/>
        <end position="350"/>
    </location>
</feature>
<reference evidence="4" key="2">
    <citation type="submission" date="2009-11" db="EMBL/GenBank/DDBJ databases">
        <title>The Genome Sequence of Allomyces macrogynus strain ATCC 38327.</title>
        <authorList>
            <consortium name="The Broad Institute Genome Sequencing Platform"/>
            <person name="Russ C."/>
            <person name="Cuomo C."/>
            <person name="Shea T."/>
            <person name="Young S.K."/>
            <person name="Zeng Q."/>
            <person name="Koehrsen M."/>
            <person name="Haas B."/>
            <person name="Borodovsky M."/>
            <person name="Guigo R."/>
            <person name="Alvarado L."/>
            <person name="Berlin A."/>
            <person name="Borenstein D."/>
            <person name="Chen Z."/>
            <person name="Engels R."/>
            <person name="Freedman E."/>
            <person name="Gellesch M."/>
            <person name="Goldberg J."/>
            <person name="Griggs A."/>
            <person name="Gujja S."/>
            <person name="Heiman D."/>
            <person name="Hepburn T."/>
            <person name="Howarth C."/>
            <person name="Jen D."/>
            <person name="Larson L."/>
            <person name="Lewis B."/>
            <person name="Mehta T."/>
            <person name="Park D."/>
            <person name="Pearson M."/>
            <person name="Roberts A."/>
            <person name="Saif S."/>
            <person name="Shenoy N."/>
            <person name="Sisk P."/>
            <person name="Stolte C."/>
            <person name="Sykes S."/>
            <person name="Walk T."/>
            <person name="White J."/>
            <person name="Yandava C."/>
            <person name="Burger G."/>
            <person name="Gray M.W."/>
            <person name="Holland P.W.H."/>
            <person name="King N."/>
            <person name="Lang F.B.F."/>
            <person name="Roger A.J."/>
            <person name="Ruiz-Trillo I."/>
            <person name="Lander E."/>
            <person name="Nusbaum C."/>
        </authorList>
    </citation>
    <scope>NUCLEOTIDE SEQUENCE [LARGE SCALE GENOMIC DNA]</scope>
    <source>
        <strain evidence="4">ATCC 38327</strain>
    </source>
</reference>
<sequence length="442" mass="46038">MPGDTSAPPARSATPVKQAPTSTSTTASALPAWVVRDASTGLLPIYGRTDRGVVLGRGPQCTYDVGGVSTCSRKVSRRHALLAWDAQARGFRLCVLGLNGAAVNGTHYYPDDCVPVANEPDPRPLVHKGDVVELPGNVKLVFRGAALAPYPDSPIVCRVAEPTAELASSPLRPALASMQLALGPAPTSPTQASAVPPTAPRAPPLLGAKRPAETAKAGKIVAPVPFRLQQAASVPSRPAGDSAECQNLFAQRLGASASPAARKPDSQATVLSKPMRARRPPVELSLGGELDDVDVGMPPSPKKPSLDSASRRSTERKPSVQQLPKSARTARKRSSSPLGPIPATPEPPSRTPLASSAPPTSSPGAPPIRLDLGLFSDDDDGGEAAPIQRSSPAPDTTPRPPSRMDVDAPAIAPSSPRFQLPLLGERHGCRQRPRAAPHPHRL</sequence>
<dbReference type="Proteomes" id="UP000054350">
    <property type="component" value="Unassembled WGS sequence"/>
</dbReference>
<feature type="region of interest" description="Disordered" evidence="1">
    <location>
        <begin position="255"/>
        <end position="442"/>
    </location>
</feature>
<evidence type="ECO:0000259" key="2">
    <source>
        <dbReference type="PROSITE" id="PS50006"/>
    </source>
</evidence>
<dbReference type="InterPro" id="IPR008984">
    <property type="entry name" value="SMAD_FHA_dom_sf"/>
</dbReference>
<dbReference type="EMBL" id="GG745332">
    <property type="protein sequence ID" value="KNE57816.1"/>
    <property type="molecule type" value="Genomic_DNA"/>
</dbReference>
<dbReference type="Gene3D" id="2.60.200.20">
    <property type="match status" value="1"/>
</dbReference>
<evidence type="ECO:0000256" key="1">
    <source>
        <dbReference type="SAM" id="MobiDB-lite"/>
    </source>
</evidence>
<organism evidence="3 4">
    <name type="scientific">Allomyces macrogynus (strain ATCC 38327)</name>
    <name type="common">Allomyces javanicus var. macrogynus</name>
    <dbReference type="NCBI Taxonomy" id="578462"/>
    <lineage>
        <taxon>Eukaryota</taxon>
        <taxon>Fungi</taxon>
        <taxon>Fungi incertae sedis</taxon>
        <taxon>Blastocladiomycota</taxon>
        <taxon>Blastocladiomycetes</taxon>
        <taxon>Blastocladiales</taxon>
        <taxon>Blastocladiaceae</taxon>
        <taxon>Allomyces</taxon>
    </lineage>
</organism>
<proteinExistence type="predicted"/>
<feature type="compositionally biased region" description="Basic and acidic residues" evidence="1">
    <location>
        <begin position="309"/>
        <end position="318"/>
    </location>
</feature>
<evidence type="ECO:0000313" key="4">
    <source>
        <dbReference type="Proteomes" id="UP000054350"/>
    </source>
</evidence>
<dbReference type="VEuPathDB" id="FungiDB:AMAG_04663"/>
<name>A0A0L0S5X3_ALLM3</name>
<dbReference type="Pfam" id="PF00498">
    <property type="entry name" value="FHA"/>
    <property type="match status" value="1"/>
</dbReference>
<gene>
    <name evidence="3" type="ORF">AMAG_04663</name>
</gene>
<protein>
    <recommendedName>
        <fullName evidence="2">FHA domain-containing protein</fullName>
    </recommendedName>
</protein>
<keyword evidence="4" id="KW-1185">Reference proteome</keyword>
<dbReference type="InterPro" id="IPR000253">
    <property type="entry name" value="FHA_dom"/>
</dbReference>
<evidence type="ECO:0000313" key="3">
    <source>
        <dbReference type="EMBL" id="KNE57816.1"/>
    </source>
</evidence>
<dbReference type="OrthoDB" id="5590499at2759"/>
<dbReference type="AlphaFoldDB" id="A0A0L0S5X3"/>
<feature type="compositionally biased region" description="Basic residues" evidence="1">
    <location>
        <begin position="429"/>
        <end position="442"/>
    </location>
</feature>
<dbReference type="SUPFAM" id="SSF49879">
    <property type="entry name" value="SMAD/FHA domain"/>
    <property type="match status" value="1"/>
</dbReference>
<dbReference type="PROSITE" id="PS50006">
    <property type="entry name" value="FHA_DOMAIN"/>
    <property type="match status" value="1"/>
</dbReference>
<feature type="domain" description="FHA" evidence="2">
    <location>
        <begin position="53"/>
        <end position="108"/>
    </location>
</feature>
<reference evidence="3 4" key="1">
    <citation type="submission" date="2009-11" db="EMBL/GenBank/DDBJ databases">
        <title>Annotation of Allomyces macrogynus ATCC 38327.</title>
        <authorList>
            <consortium name="The Broad Institute Genome Sequencing Platform"/>
            <person name="Russ C."/>
            <person name="Cuomo C."/>
            <person name="Burger G."/>
            <person name="Gray M.W."/>
            <person name="Holland P.W.H."/>
            <person name="King N."/>
            <person name="Lang F.B.F."/>
            <person name="Roger A.J."/>
            <person name="Ruiz-Trillo I."/>
            <person name="Young S.K."/>
            <person name="Zeng Q."/>
            <person name="Gargeya S."/>
            <person name="Fitzgerald M."/>
            <person name="Haas B."/>
            <person name="Abouelleil A."/>
            <person name="Alvarado L."/>
            <person name="Arachchi H.M."/>
            <person name="Berlin A."/>
            <person name="Chapman S.B."/>
            <person name="Gearin G."/>
            <person name="Goldberg J."/>
            <person name="Griggs A."/>
            <person name="Gujja S."/>
            <person name="Hansen M."/>
            <person name="Heiman D."/>
            <person name="Howarth C."/>
            <person name="Larimer J."/>
            <person name="Lui A."/>
            <person name="MacDonald P.J.P."/>
            <person name="McCowen C."/>
            <person name="Montmayeur A."/>
            <person name="Murphy C."/>
            <person name="Neiman D."/>
            <person name="Pearson M."/>
            <person name="Priest M."/>
            <person name="Roberts A."/>
            <person name="Saif S."/>
            <person name="Shea T."/>
            <person name="Sisk P."/>
            <person name="Stolte C."/>
            <person name="Sykes S."/>
            <person name="Wortman J."/>
            <person name="Nusbaum C."/>
            <person name="Birren B."/>
        </authorList>
    </citation>
    <scope>NUCLEOTIDE SEQUENCE [LARGE SCALE GENOMIC DNA]</scope>
    <source>
        <strain evidence="3 4">ATCC 38327</strain>
    </source>
</reference>
<feature type="region of interest" description="Disordered" evidence="1">
    <location>
        <begin position="1"/>
        <end position="25"/>
    </location>
</feature>
<dbReference type="SMART" id="SM00240">
    <property type="entry name" value="FHA"/>
    <property type="match status" value="1"/>
</dbReference>